<dbReference type="Proteomes" id="UP001221142">
    <property type="component" value="Unassembled WGS sequence"/>
</dbReference>
<proteinExistence type="predicted"/>
<protein>
    <submittedName>
        <fullName evidence="1">Uncharacterized protein</fullName>
    </submittedName>
</protein>
<organism evidence="1 2">
    <name type="scientific">Roridomyces roridus</name>
    <dbReference type="NCBI Taxonomy" id="1738132"/>
    <lineage>
        <taxon>Eukaryota</taxon>
        <taxon>Fungi</taxon>
        <taxon>Dikarya</taxon>
        <taxon>Basidiomycota</taxon>
        <taxon>Agaricomycotina</taxon>
        <taxon>Agaricomycetes</taxon>
        <taxon>Agaricomycetidae</taxon>
        <taxon>Agaricales</taxon>
        <taxon>Marasmiineae</taxon>
        <taxon>Mycenaceae</taxon>
        <taxon>Roridomyces</taxon>
    </lineage>
</organism>
<comment type="caution">
    <text evidence="1">The sequence shown here is derived from an EMBL/GenBank/DDBJ whole genome shotgun (WGS) entry which is preliminary data.</text>
</comment>
<dbReference type="EMBL" id="JARKIF010000052">
    <property type="protein sequence ID" value="KAJ7607042.1"/>
    <property type="molecule type" value="Genomic_DNA"/>
</dbReference>
<evidence type="ECO:0000313" key="2">
    <source>
        <dbReference type="Proteomes" id="UP001221142"/>
    </source>
</evidence>
<reference evidence="1" key="1">
    <citation type="submission" date="2023-03" db="EMBL/GenBank/DDBJ databases">
        <title>Massive genome expansion in bonnet fungi (Mycena s.s.) driven by repeated elements and novel gene families across ecological guilds.</title>
        <authorList>
            <consortium name="Lawrence Berkeley National Laboratory"/>
            <person name="Harder C.B."/>
            <person name="Miyauchi S."/>
            <person name="Viragh M."/>
            <person name="Kuo A."/>
            <person name="Thoen E."/>
            <person name="Andreopoulos B."/>
            <person name="Lu D."/>
            <person name="Skrede I."/>
            <person name="Drula E."/>
            <person name="Henrissat B."/>
            <person name="Morin E."/>
            <person name="Kohler A."/>
            <person name="Barry K."/>
            <person name="LaButti K."/>
            <person name="Morin E."/>
            <person name="Salamov A."/>
            <person name="Lipzen A."/>
            <person name="Mereny Z."/>
            <person name="Hegedus B."/>
            <person name="Baldrian P."/>
            <person name="Stursova M."/>
            <person name="Weitz H."/>
            <person name="Taylor A."/>
            <person name="Grigoriev I.V."/>
            <person name="Nagy L.G."/>
            <person name="Martin F."/>
            <person name="Kauserud H."/>
        </authorList>
    </citation>
    <scope>NUCLEOTIDE SEQUENCE</scope>
    <source>
        <strain evidence="1">9284</strain>
    </source>
</reference>
<evidence type="ECO:0000313" key="1">
    <source>
        <dbReference type="EMBL" id="KAJ7607042.1"/>
    </source>
</evidence>
<keyword evidence="2" id="KW-1185">Reference proteome</keyword>
<name>A0AAD7B0Z0_9AGAR</name>
<accession>A0AAD7B0Z0</accession>
<gene>
    <name evidence="1" type="ORF">FB45DRAFT_1135947</name>
</gene>
<sequence>MSSIANDDYKRQLYLSPVDIDRILSFGADLLSASFNNLEDRVDLYERGAQFVVLFRPYLLSFALFDPLAEILILLRNLSAATNAALNLSPSSAFQALDAFVHEVQDLQAVYEARRRAESASEAASIERPSHPAPVFVYEPAPAVVETNFVSAASPSVDTAELLAPSPVRPPTPFTIFPPSPVVEPSVELTPSSPPLSPLPELDSMLLNLSMSDETDGTPTLFQPVRTGYQLKTPCRLHAQSNVETAGPASANPHAILRPQSPRPHMRQFLHAPPFFPRLSTIPQPTPSHAPPRRVFYNCVSGWKTSDATSVNFEGTSSARASVPCVVNISRRGRPGRRGRARARARRDK</sequence>
<dbReference type="AlphaFoldDB" id="A0AAD7B0Z0"/>